<comment type="caution">
    <text evidence="2">The sequence shown here is derived from an EMBL/GenBank/DDBJ whole genome shotgun (WGS) entry which is preliminary data.</text>
</comment>
<evidence type="ECO:0000259" key="1">
    <source>
        <dbReference type="Pfam" id="PF13449"/>
    </source>
</evidence>
<dbReference type="InterPro" id="IPR027372">
    <property type="entry name" value="Phytase-like_dom"/>
</dbReference>
<feature type="domain" description="Phytase-like" evidence="1">
    <location>
        <begin position="44"/>
        <end position="283"/>
    </location>
</feature>
<dbReference type="EMBL" id="QFQS01000002">
    <property type="protein sequence ID" value="PZQ97917.1"/>
    <property type="molecule type" value="Genomic_DNA"/>
</dbReference>
<evidence type="ECO:0000313" key="2">
    <source>
        <dbReference type="EMBL" id="PZQ97917.1"/>
    </source>
</evidence>
<evidence type="ECO:0000313" key="3">
    <source>
        <dbReference type="Proteomes" id="UP000248975"/>
    </source>
</evidence>
<reference evidence="2 3" key="1">
    <citation type="submission" date="2017-08" db="EMBL/GenBank/DDBJ databases">
        <title>Infants hospitalized years apart are colonized by the same room-sourced microbial strains.</title>
        <authorList>
            <person name="Brooks B."/>
            <person name="Olm M.R."/>
            <person name="Firek B.A."/>
            <person name="Baker R."/>
            <person name="Thomas B.C."/>
            <person name="Morowitz M.J."/>
            <person name="Banfield J.F."/>
        </authorList>
    </citation>
    <scope>NUCLEOTIDE SEQUENCE [LARGE SCALE GENOMIC DNA]</scope>
    <source>
        <strain evidence="2">S2_003_000_R2_11</strain>
    </source>
</reference>
<name>A0A2W5TQ44_CERSP</name>
<sequence>MRWRTAGALTAALALGTIAPALPDRSIVPGYVGGFRWIQADANAGGYSGIEVSEDGSSFTALTDRGGLSQGRLSRDERGVISAVEAGPPQLLAQPSGEVPEGYRFDTEGLAMAEDGSLYVSAEFVARILRYARPDAAPEVLPIPPAFGLMELNGGPEPLAINAQGVLFTLPEVTTRPDGNYPVYRFRDGVWDQPFVVRGLSSFLPTAADFGPDGRLYLLERQFLGIAGFASRVRRIEIAESGIARDETLLQTAPGAFGNMEGLAVWQDAEGALRLTLISDDNFLSVLGTEIVEFRVPD</sequence>
<gene>
    <name evidence="2" type="ORF">DI533_12305</name>
</gene>
<protein>
    <recommendedName>
        <fullName evidence="1">Phytase-like domain-containing protein</fullName>
    </recommendedName>
</protein>
<dbReference type="Pfam" id="PF13449">
    <property type="entry name" value="Phytase-like"/>
    <property type="match status" value="1"/>
</dbReference>
<accession>A0A2W5TQ44</accession>
<dbReference type="Proteomes" id="UP000248975">
    <property type="component" value="Unassembled WGS sequence"/>
</dbReference>
<proteinExistence type="predicted"/>
<dbReference type="AlphaFoldDB" id="A0A2W5TQ44"/>
<dbReference type="SUPFAM" id="SSF101898">
    <property type="entry name" value="NHL repeat"/>
    <property type="match status" value="1"/>
</dbReference>
<dbReference type="PIRSF" id="PIRSF031900">
    <property type="entry name" value="UCP031900"/>
    <property type="match status" value="1"/>
</dbReference>
<organism evidence="2 3">
    <name type="scientific">Cereibacter sphaeroides</name>
    <name type="common">Rhodobacter sphaeroides</name>
    <dbReference type="NCBI Taxonomy" id="1063"/>
    <lineage>
        <taxon>Bacteria</taxon>
        <taxon>Pseudomonadati</taxon>
        <taxon>Pseudomonadota</taxon>
        <taxon>Alphaproteobacteria</taxon>
        <taxon>Rhodobacterales</taxon>
        <taxon>Paracoccaceae</taxon>
        <taxon>Cereibacter</taxon>
    </lineage>
</organism>
<dbReference type="InterPro" id="IPR014567">
    <property type="entry name" value="UCP031900"/>
</dbReference>